<dbReference type="AlphaFoldDB" id="A0A0E2Z329"/>
<dbReference type="InterPro" id="IPR006016">
    <property type="entry name" value="UspA"/>
</dbReference>
<comment type="similarity">
    <text evidence="1">Belongs to the universal stress protein A family.</text>
</comment>
<dbReference type="Pfam" id="PF00582">
    <property type="entry name" value="Usp"/>
    <property type="match status" value="1"/>
</dbReference>
<dbReference type="HOGENOM" id="CLU_049301_16_3_6"/>
<dbReference type="CDD" id="cd00293">
    <property type="entry name" value="USP-like"/>
    <property type="match status" value="1"/>
</dbReference>
<dbReference type="InterPro" id="IPR006015">
    <property type="entry name" value="Universal_stress_UspA"/>
</dbReference>
<name>A0A0E2Z329_9GAMM</name>
<accession>A0A0E2Z329</accession>
<feature type="domain" description="UspA" evidence="2">
    <location>
        <begin position="11"/>
        <end position="152"/>
    </location>
</feature>
<dbReference type="OrthoDB" id="5567285at2"/>
<dbReference type="Proteomes" id="UP000028839">
    <property type="component" value="Unassembled WGS sequence"/>
</dbReference>
<dbReference type="PANTHER" id="PTHR46268:SF6">
    <property type="entry name" value="UNIVERSAL STRESS PROTEIN UP12"/>
    <property type="match status" value="1"/>
</dbReference>
<dbReference type="SUPFAM" id="SSF52402">
    <property type="entry name" value="Adenine nucleotide alpha hydrolases-like"/>
    <property type="match status" value="1"/>
</dbReference>
<organism evidence="3 4">
    <name type="scientific">Nitrosococcus oceani C-27</name>
    <dbReference type="NCBI Taxonomy" id="314279"/>
    <lineage>
        <taxon>Bacteria</taxon>
        <taxon>Pseudomonadati</taxon>
        <taxon>Pseudomonadota</taxon>
        <taxon>Gammaproteobacteria</taxon>
        <taxon>Chromatiales</taxon>
        <taxon>Chromatiaceae</taxon>
        <taxon>Nitrosococcus</taxon>
    </lineage>
</organism>
<evidence type="ECO:0000256" key="1">
    <source>
        <dbReference type="ARBA" id="ARBA00008791"/>
    </source>
</evidence>
<evidence type="ECO:0000259" key="2">
    <source>
        <dbReference type="Pfam" id="PF00582"/>
    </source>
</evidence>
<evidence type="ECO:0000313" key="3">
    <source>
        <dbReference type="EMBL" id="KFI19626.1"/>
    </source>
</evidence>
<dbReference type="PRINTS" id="PR01438">
    <property type="entry name" value="UNVRSLSTRESS"/>
</dbReference>
<comment type="caution">
    <text evidence="3">The sequence shown here is derived from an EMBL/GenBank/DDBJ whole genome shotgun (WGS) entry which is preliminary data.</text>
</comment>
<dbReference type="EMBL" id="JPGN01000043">
    <property type="protein sequence ID" value="KFI19626.1"/>
    <property type="molecule type" value="Genomic_DNA"/>
</dbReference>
<proteinExistence type="inferred from homology"/>
<dbReference type="Gene3D" id="3.40.50.620">
    <property type="entry name" value="HUPs"/>
    <property type="match status" value="1"/>
</dbReference>
<evidence type="ECO:0000313" key="4">
    <source>
        <dbReference type="Proteomes" id="UP000028839"/>
    </source>
</evidence>
<dbReference type="PANTHER" id="PTHR46268">
    <property type="entry name" value="STRESS RESPONSE PROTEIN NHAX"/>
    <property type="match status" value="1"/>
</dbReference>
<reference evidence="3 4" key="1">
    <citation type="submission" date="2014-07" db="EMBL/GenBank/DDBJ databases">
        <title>Comparative analysis of Nitrosococcus oceani genome inventories of strains from Pacific and Atlantic gyres.</title>
        <authorList>
            <person name="Lim C.K."/>
            <person name="Wang L."/>
            <person name="Sayavedra-Soto L.A."/>
            <person name="Klotz M.G."/>
        </authorList>
    </citation>
    <scope>NUCLEOTIDE SEQUENCE [LARGE SCALE GENOMIC DNA]</scope>
    <source>
        <strain evidence="3 4">C-27</strain>
    </source>
</reference>
<gene>
    <name evidence="3" type="ORF">IB75_07375</name>
</gene>
<sequence>MNAQFNDIIEDIIVTVDGSENAKRAARFAARLAKTTKNKMTLLYVFPTRATSDFDFLSITHPEEEDNEQLKKETARKVFDEARRIIGDQDQEIKEEILTGDPATEIIHYLEKRPNTITVIGRRGLSRFEALLLGSVSEKVVRHASGPVTIIH</sequence>
<dbReference type="InterPro" id="IPR014729">
    <property type="entry name" value="Rossmann-like_a/b/a_fold"/>
</dbReference>
<protein>
    <submittedName>
        <fullName evidence="3">Universal stress protein UspA</fullName>
    </submittedName>
</protein>